<evidence type="ECO:0000259" key="15">
    <source>
        <dbReference type="SMART" id="SM01003"/>
    </source>
</evidence>
<keyword evidence="8 13" id="KW-0520">NAD</keyword>
<comment type="subunit">
    <text evidence="3">Monomer.</text>
</comment>
<keyword evidence="18" id="KW-1185">Reference proteome</keyword>
<dbReference type="SMART" id="SM01003">
    <property type="entry name" value="AlaDh_PNT_N"/>
    <property type="match status" value="1"/>
</dbReference>
<dbReference type="CDD" id="cd12188">
    <property type="entry name" value="SDH"/>
    <property type="match status" value="1"/>
</dbReference>
<reference evidence="17 18" key="1">
    <citation type="submission" date="2021-07" db="EMBL/GenBank/DDBJ databases">
        <title>Karlodiniumbacter phycospheric gen. nov., sp. nov., a phycosphere bacterium isolated from karlodinium veneficum.</title>
        <authorList>
            <person name="Peng Y."/>
            <person name="Jiang L."/>
            <person name="Lee J."/>
        </authorList>
    </citation>
    <scope>NUCLEOTIDE SEQUENCE</scope>
    <source>
        <strain evidence="17 18">N5</strain>
    </source>
</reference>
<name>A0A975YEQ4_9RHOB</name>
<dbReference type="PANTHER" id="PTHR11133:SF23">
    <property type="entry name" value="SACCHAROPINE DEHYDROGENASE [NAD(+), L-LYSINE-FORMING]"/>
    <property type="match status" value="1"/>
</dbReference>
<keyword evidence="6" id="KW-0028">Amino-acid biosynthesis</keyword>
<dbReference type="InterPro" id="IPR007698">
    <property type="entry name" value="AlaDH/PNT_NAD(H)-bd"/>
</dbReference>
<evidence type="ECO:0000259" key="14">
    <source>
        <dbReference type="SMART" id="SM01002"/>
    </source>
</evidence>
<comment type="pathway">
    <text evidence="1">Amino-acid biosynthesis; L-lysine biosynthesis via AAA pathway; L-lysine from L-alpha-aminoadipate (fungal route): step 3/3.</text>
</comment>
<evidence type="ECO:0000313" key="18">
    <source>
        <dbReference type="Proteomes" id="UP000693972"/>
    </source>
</evidence>
<feature type="active site" description="Proton donor" evidence="12">
    <location>
        <position position="92"/>
    </location>
</feature>
<dbReference type="EMBL" id="JAIMBW010000001">
    <property type="protein sequence ID" value="MBY4893926.1"/>
    <property type="molecule type" value="Genomic_DNA"/>
</dbReference>
<dbReference type="GO" id="GO:0005737">
    <property type="term" value="C:cytoplasm"/>
    <property type="evidence" value="ECO:0007669"/>
    <property type="project" value="TreeGrafter"/>
</dbReference>
<evidence type="ECO:0000256" key="1">
    <source>
        <dbReference type="ARBA" id="ARBA00004884"/>
    </source>
</evidence>
<comment type="similarity">
    <text evidence="2">Belongs to the AlaDH/PNT family.</text>
</comment>
<evidence type="ECO:0000256" key="5">
    <source>
        <dbReference type="ARBA" id="ARBA00021221"/>
    </source>
</evidence>
<dbReference type="InterPro" id="IPR036291">
    <property type="entry name" value="NAD(P)-bd_dom_sf"/>
</dbReference>
<dbReference type="EC" id="1.5.1.7" evidence="4"/>
<dbReference type="InterPro" id="IPR027281">
    <property type="entry name" value="Lys1"/>
</dbReference>
<dbReference type="EMBL" id="CP078073">
    <property type="protein sequence ID" value="QXL86618.1"/>
    <property type="molecule type" value="Genomic_DNA"/>
</dbReference>
<dbReference type="AlphaFoldDB" id="A0A975YEQ4"/>
<feature type="binding site" evidence="13">
    <location>
        <position position="126"/>
    </location>
    <ligand>
        <name>NAD(+)</name>
        <dbReference type="ChEBI" id="CHEBI:57540"/>
    </ligand>
</feature>
<evidence type="ECO:0000256" key="9">
    <source>
        <dbReference type="ARBA" id="ARBA00023157"/>
    </source>
</evidence>
<dbReference type="PANTHER" id="PTHR11133">
    <property type="entry name" value="SACCHAROPINE DEHYDROGENASE"/>
    <property type="match status" value="1"/>
</dbReference>
<evidence type="ECO:0000313" key="17">
    <source>
        <dbReference type="EMBL" id="QXL86618.1"/>
    </source>
</evidence>
<keyword evidence="7" id="KW-0560">Oxidoreductase</keyword>
<dbReference type="InterPro" id="IPR051168">
    <property type="entry name" value="AASS"/>
</dbReference>
<evidence type="ECO:0000256" key="4">
    <source>
        <dbReference type="ARBA" id="ARBA00012847"/>
    </source>
</evidence>
<dbReference type="InterPro" id="IPR007886">
    <property type="entry name" value="AlaDH/PNT_N"/>
</dbReference>
<comment type="catalytic activity">
    <reaction evidence="11">
        <text>L-saccharopine + NAD(+) + H2O = L-lysine + 2-oxoglutarate + NADH + H(+)</text>
        <dbReference type="Rhea" id="RHEA:12440"/>
        <dbReference type="ChEBI" id="CHEBI:15377"/>
        <dbReference type="ChEBI" id="CHEBI:15378"/>
        <dbReference type="ChEBI" id="CHEBI:16810"/>
        <dbReference type="ChEBI" id="CHEBI:32551"/>
        <dbReference type="ChEBI" id="CHEBI:57540"/>
        <dbReference type="ChEBI" id="CHEBI:57945"/>
        <dbReference type="ChEBI" id="CHEBI:57951"/>
        <dbReference type="EC" id="1.5.1.7"/>
    </reaction>
</comment>
<evidence type="ECO:0000256" key="11">
    <source>
        <dbReference type="ARBA" id="ARBA00047860"/>
    </source>
</evidence>
<dbReference type="SUPFAM" id="SSF52283">
    <property type="entry name" value="Formate/glycerate dehydrogenase catalytic domain-like"/>
    <property type="match status" value="1"/>
</dbReference>
<evidence type="ECO:0000256" key="6">
    <source>
        <dbReference type="ARBA" id="ARBA00022605"/>
    </source>
</evidence>
<gene>
    <name evidence="16" type="ORF">KUL25_14300</name>
    <name evidence="17" type="ORF">KUL25_14305</name>
</gene>
<dbReference type="PIRSF" id="PIRSF018250">
    <property type="entry name" value="Saccharopine_DH_Lys"/>
    <property type="match status" value="1"/>
</dbReference>
<dbReference type="GO" id="GO:0019878">
    <property type="term" value="P:lysine biosynthetic process via aminoadipic acid"/>
    <property type="evidence" value="ECO:0007669"/>
    <property type="project" value="TreeGrafter"/>
</dbReference>
<evidence type="ECO:0000256" key="13">
    <source>
        <dbReference type="PIRSR" id="PIRSR018250-3"/>
    </source>
</evidence>
<dbReference type="GO" id="GO:0004754">
    <property type="term" value="F:saccharopine dehydrogenase (NAD+, L-lysine-forming) activity"/>
    <property type="evidence" value="ECO:0007669"/>
    <property type="project" value="UniProtKB-EC"/>
</dbReference>
<dbReference type="Pfam" id="PF05222">
    <property type="entry name" value="AlaDh_PNT_N"/>
    <property type="match status" value="1"/>
</dbReference>
<evidence type="ECO:0000256" key="2">
    <source>
        <dbReference type="ARBA" id="ARBA00005689"/>
    </source>
</evidence>
<evidence type="ECO:0000256" key="12">
    <source>
        <dbReference type="PIRSR" id="PIRSR018250-1"/>
    </source>
</evidence>
<feature type="binding site" evidence="13">
    <location>
        <begin position="193"/>
        <end position="194"/>
    </location>
    <ligand>
        <name>NAD(+)</name>
        <dbReference type="ChEBI" id="CHEBI:57540"/>
    </ligand>
</feature>
<feature type="active site" description="Proton acceptor" evidence="12">
    <location>
        <position position="74"/>
    </location>
</feature>
<keyword evidence="9" id="KW-1015">Disulfide bond</keyword>
<proteinExistence type="inferred from homology"/>
<feature type="domain" description="Alanine dehydrogenase/pyridine nucleotide transhydrogenase N-terminal" evidence="15">
    <location>
        <begin position="4"/>
        <end position="138"/>
    </location>
</feature>
<dbReference type="SMART" id="SM01002">
    <property type="entry name" value="AlaDh_PNT_C"/>
    <property type="match status" value="1"/>
</dbReference>
<evidence type="ECO:0000313" key="16">
    <source>
        <dbReference type="EMBL" id="MBY4893926.1"/>
    </source>
</evidence>
<evidence type="ECO:0000256" key="7">
    <source>
        <dbReference type="ARBA" id="ARBA00023002"/>
    </source>
</evidence>
<evidence type="ECO:0000256" key="8">
    <source>
        <dbReference type="ARBA" id="ARBA00023027"/>
    </source>
</evidence>
<organism evidence="17">
    <name type="scientific">Gymnodinialimonas phycosphaerae</name>
    <dbReference type="NCBI Taxonomy" id="2841589"/>
    <lineage>
        <taxon>Bacteria</taxon>
        <taxon>Pseudomonadati</taxon>
        <taxon>Pseudomonadota</taxon>
        <taxon>Alphaproteobacteria</taxon>
        <taxon>Rhodobacterales</taxon>
        <taxon>Paracoccaceae</taxon>
        <taxon>Gymnodinialimonas</taxon>
    </lineage>
</organism>
<dbReference type="Gene3D" id="3.40.50.720">
    <property type="entry name" value="NAD(P)-binding Rossmann-like Domain"/>
    <property type="match status" value="2"/>
</dbReference>
<evidence type="ECO:0000256" key="10">
    <source>
        <dbReference type="ARBA" id="ARBA00033228"/>
    </source>
</evidence>
<protein>
    <recommendedName>
        <fullName evidence="5">Saccharopine dehydrogenase [NAD(+), L-lysine-forming]</fullName>
        <ecNumber evidence="4">1.5.1.7</ecNumber>
    </recommendedName>
    <alternativeName>
        <fullName evidence="10">Lysine--2-oxoglutarate reductase</fullName>
    </alternativeName>
</protein>
<dbReference type="RefSeq" id="WP_257893557.1">
    <property type="nucleotide sequence ID" value="NZ_JAIMBW010000001.1"/>
</dbReference>
<feature type="domain" description="Alanine dehydrogenase/pyridine nucleotide transhydrogenase NAD(H)-binding" evidence="14">
    <location>
        <begin position="170"/>
        <end position="301"/>
    </location>
</feature>
<evidence type="ECO:0000256" key="3">
    <source>
        <dbReference type="ARBA" id="ARBA00011245"/>
    </source>
</evidence>
<feature type="binding site" evidence="13">
    <location>
        <position position="218"/>
    </location>
    <ligand>
        <name>NAD(+)</name>
        <dbReference type="ChEBI" id="CHEBI:57540"/>
    </ligand>
</feature>
<sequence>MHLWVRAEERANERRVGITPVGVARLLADGLDVTVEDSPSRILPIDGYRQSGARIAPAGTWREAPEDAVIFGLKELPEDTGPLRHRHILFGHAFKGQADGPHLLQRFKEGGGTLYDLEYLVDDAGRRVAAFGYWAGFVGAALSVGSWAAQHGKDPMGAVSSWPDQDALIADIKARLADAEAPLPTALIIGALGRTGTGASAFLKTLGVTPTAWDMAETAHGGPFPEVLAHTIFLNCILAMDGVPVFVAATAKSAPRALRVIGDIACDPSSDFSPIKVYDRVTTWADPTLRVADKPPLDVMAIDNLPSLLPLESSEDFAEQLFPHLLALPQIYQGVWGRAHATFQSALNAL</sequence>
<feature type="binding site" evidence="13">
    <location>
        <position position="214"/>
    </location>
    <ligand>
        <name>NAD(+)</name>
        <dbReference type="ChEBI" id="CHEBI:57540"/>
    </ligand>
</feature>
<dbReference type="Proteomes" id="UP000693972">
    <property type="component" value="Unassembled WGS sequence"/>
</dbReference>
<accession>A0A975YEQ4</accession>
<dbReference type="SUPFAM" id="SSF51735">
    <property type="entry name" value="NAD(P)-binding Rossmann-fold domains"/>
    <property type="match status" value="1"/>
</dbReference>
<feature type="binding site" evidence="13">
    <location>
        <begin position="302"/>
        <end position="305"/>
    </location>
    <ligand>
        <name>NAD(+)</name>
        <dbReference type="ChEBI" id="CHEBI:57540"/>
    </ligand>
</feature>